<proteinExistence type="predicted"/>
<protein>
    <recommendedName>
        <fullName evidence="3">Nucleic acid-binding protein</fullName>
    </recommendedName>
</protein>
<dbReference type="AlphaFoldDB" id="A0A402B8T2"/>
<evidence type="ECO:0000313" key="1">
    <source>
        <dbReference type="EMBL" id="GCE27710.1"/>
    </source>
</evidence>
<accession>A0A402B8T2</accession>
<evidence type="ECO:0008006" key="3">
    <source>
        <dbReference type="Google" id="ProtNLM"/>
    </source>
</evidence>
<evidence type="ECO:0000313" key="2">
    <source>
        <dbReference type="Proteomes" id="UP000287171"/>
    </source>
</evidence>
<sequence>MGESTEHAQVKPCPECGGKRVKAIGSQYMIILRTPVKMWLSPNAKGQSKLDALVCTQCGYTSFFADPSKFAD</sequence>
<dbReference type="EMBL" id="BIFT01000001">
    <property type="protein sequence ID" value="GCE27710.1"/>
    <property type="molecule type" value="Genomic_DNA"/>
</dbReference>
<gene>
    <name evidence="1" type="ORF">KDA_31940</name>
</gene>
<reference evidence="2" key="1">
    <citation type="submission" date="2018-12" db="EMBL/GenBank/DDBJ databases">
        <title>Tengunoibacter tsumagoiensis gen. nov., sp. nov., Dictyobacter kobayashii sp. nov., D. alpinus sp. nov., and D. joshuensis sp. nov. and description of Dictyobacteraceae fam. nov. within the order Ktedonobacterales isolated from Tengu-no-mugimeshi.</title>
        <authorList>
            <person name="Wang C.M."/>
            <person name="Zheng Y."/>
            <person name="Sakai Y."/>
            <person name="Toyoda A."/>
            <person name="Minakuchi Y."/>
            <person name="Abe K."/>
            <person name="Yokota A."/>
            <person name="Yabe S."/>
        </authorList>
    </citation>
    <scope>NUCLEOTIDE SEQUENCE [LARGE SCALE GENOMIC DNA]</scope>
    <source>
        <strain evidence="2">Uno16</strain>
    </source>
</reference>
<organism evidence="1 2">
    <name type="scientific">Dictyobacter alpinus</name>
    <dbReference type="NCBI Taxonomy" id="2014873"/>
    <lineage>
        <taxon>Bacteria</taxon>
        <taxon>Bacillati</taxon>
        <taxon>Chloroflexota</taxon>
        <taxon>Ktedonobacteria</taxon>
        <taxon>Ktedonobacterales</taxon>
        <taxon>Dictyobacteraceae</taxon>
        <taxon>Dictyobacter</taxon>
    </lineage>
</organism>
<comment type="caution">
    <text evidence="1">The sequence shown here is derived from an EMBL/GenBank/DDBJ whole genome shotgun (WGS) entry which is preliminary data.</text>
</comment>
<dbReference type="Proteomes" id="UP000287171">
    <property type="component" value="Unassembled WGS sequence"/>
</dbReference>
<name>A0A402B8T2_9CHLR</name>
<keyword evidence="2" id="KW-1185">Reference proteome</keyword>